<sequence>MTSLRWNDESVNDRPIWTHIVHLIVPKAISNPDSFFLQSSNFGNFIQPARKRRSLEEEYAKDLPRTKTFAIKTGVVCGLLNQNPNYPIRFTADSPSDPFIYGVEGQYFGKHSDGVLAQAWKNFITSVMGGAPDFNQLGQPVMAKATIRALDLMAEETFQKQEIIPSKLA</sequence>
<protein>
    <submittedName>
        <fullName evidence="1">Oidioi.mRNA.OKI2018_I69.PAR.g13048.t1.cds</fullName>
    </submittedName>
</protein>
<reference evidence="1 2" key="1">
    <citation type="submission" date="2021-04" db="EMBL/GenBank/DDBJ databases">
        <authorList>
            <person name="Bliznina A."/>
        </authorList>
    </citation>
    <scope>NUCLEOTIDE SEQUENCE [LARGE SCALE GENOMIC DNA]</scope>
</reference>
<accession>A0ABN7SAS9</accession>
<name>A0ABN7SAS9_OIKDI</name>
<evidence type="ECO:0000313" key="1">
    <source>
        <dbReference type="EMBL" id="CAG5091438.1"/>
    </source>
</evidence>
<keyword evidence="2" id="KW-1185">Reference proteome</keyword>
<dbReference type="Pfam" id="PF10142">
    <property type="entry name" value="PhoPQ_related"/>
    <property type="match status" value="1"/>
</dbReference>
<dbReference type="EMBL" id="OU015568">
    <property type="protein sequence ID" value="CAG5091438.1"/>
    <property type="molecule type" value="Genomic_DNA"/>
</dbReference>
<dbReference type="PANTHER" id="PTHR31497:SF0">
    <property type="entry name" value="AUTOCRINE PROLIFERATION REPRESSOR PROTEIN A"/>
    <property type="match status" value="1"/>
</dbReference>
<dbReference type="Proteomes" id="UP001158576">
    <property type="component" value="Chromosome PAR"/>
</dbReference>
<gene>
    <name evidence="1" type="ORF">OKIOD_LOCUS4606</name>
</gene>
<dbReference type="InterPro" id="IPR009199">
    <property type="entry name" value="PhoPQ-act_pathogen-rel_PqaA"/>
</dbReference>
<dbReference type="PANTHER" id="PTHR31497">
    <property type="entry name" value="AUTOCRINE PROLIFERATION REPRESSOR PROTEIN A"/>
    <property type="match status" value="1"/>
</dbReference>
<proteinExistence type="predicted"/>
<evidence type="ECO:0000313" key="2">
    <source>
        <dbReference type="Proteomes" id="UP001158576"/>
    </source>
</evidence>
<organism evidence="1 2">
    <name type="scientific">Oikopleura dioica</name>
    <name type="common">Tunicate</name>
    <dbReference type="NCBI Taxonomy" id="34765"/>
    <lineage>
        <taxon>Eukaryota</taxon>
        <taxon>Metazoa</taxon>
        <taxon>Chordata</taxon>
        <taxon>Tunicata</taxon>
        <taxon>Appendicularia</taxon>
        <taxon>Copelata</taxon>
        <taxon>Oikopleuridae</taxon>
        <taxon>Oikopleura</taxon>
    </lineage>
</organism>